<name>A0ABN8X8G0_9GAMM</name>
<feature type="region of interest" description="Disordered" evidence="1">
    <location>
        <begin position="1"/>
        <end position="21"/>
    </location>
</feature>
<keyword evidence="3" id="KW-1185">Reference proteome</keyword>
<gene>
    <name evidence="2" type="ORF">MSZNOR_2472</name>
</gene>
<proteinExistence type="predicted"/>
<evidence type="ECO:0000313" key="2">
    <source>
        <dbReference type="EMBL" id="CAI8849064.1"/>
    </source>
</evidence>
<protein>
    <submittedName>
        <fullName evidence="2">Uncharacterized protein</fullName>
    </submittedName>
</protein>
<organism evidence="2 3">
    <name type="scientific">Methylocaldum szegediense</name>
    <dbReference type="NCBI Taxonomy" id="73780"/>
    <lineage>
        <taxon>Bacteria</taxon>
        <taxon>Pseudomonadati</taxon>
        <taxon>Pseudomonadota</taxon>
        <taxon>Gammaproteobacteria</taxon>
        <taxon>Methylococcales</taxon>
        <taxon>Methylococcaceae</taxon>
        <taxon>Methylocaldum</taxon>
    </lineage>
</organism>
<evidence type="ECO:0000256" key="1">
    <source>
        <dbReference type="SAM" id="MobiDB-lite"/>
    </source>
</evidence>
<reference evidence="2 3" key="1">
    <citation type="submission" date="2023-03" db="EMBL/GenBank/DDBJ databases">
        <authorList>
            <person name="Pearce D."/>
        </authorList>
    </citation>
    <scope>NUCLEOTIDE SEQUENCE [LARGE SCALE GENOMIC DNA]</scope>
    <source>
        <strain evidence="2">Msz</strain>
    </source>
</reference>
<dbReference type="Proteomes" id="UP001162030">
    <property type="component" value="Chromosome"/>
</dbReference>
<sequence length="105" mass="11872">MFWVSHPRLSPRLRSNTSISDKAEARTDDAFGLMGEAGDRMIRSPAFLLENKRFPKIINQARKYQEGIYRPLPRPVHARPGLTRLAAVPEHPCPGLTRPILNRSG</sequence>
<dbReference type="EMBL" id="OX458333">
    <property type="protein sequence ID" value="CAI8849064.1"/>
    <property type="molecule type" value="Genomic_DNA"/>
</dbReference>
<evidence type="ECO:0000313" key="3">
    <source>
        <dbReference type="Proteomes" id="UP001162030"/>
    </source>
</evidence>
<accession>A0ABN8X8G0</accession>